<comment type="function">
    <text evidence="7">May have a photoreceptor function.</text>
</comment>
<dbReference type="InterPro" id="IPR014133">
    <property type="entry name" value="Cry_DASH"/>
</dbReference>
<evidence type="ECO:0000259" key="8">
    <source>
        <dbReference type="PROSITE" id="PS51645"/>
    </source>
</evidence>
<dbReference type="EMBL" id="BSNC01000005">
    <property type="protein sequence ID" value="GLP96971.1"/>
    <property type="molecule type" value="Genomic_DNA"/>
</dbReference>
<evidence type="ECO:0000256" key="1">
    <source>
        <dbReference type="ARBA" id="ARBA00005862"/>
    </source>
</evidence>
<dbReference type="Proteomes" id="UP001161422">
    <property type="component" value="Unassembled WGS sequence"/>
</dbReference>
<dbReference type="InterPro" id="IPR005101">
    <property type="entry name" value="Cryptochr/Photolyase_FAD-bd"/>
</dbReference>
<reference evidence="9" key="2">
    <citation type="submission" date="2023-01" db="EMBL/GenBank/DDBJ databases">
        <title>Draft genome sequence of Paraferrimonas sedimenticola strain NBRC 101628.</title>
        <authorList>
            <person name="Sun Q."/>
            <person name="Mori K."/>
        </authorList>
    </citation>
    <scope>NUCLEOTIDE SEQUENCE</scope>
    <source>
        <strain evidence="9">NBRC 101628</strain>
    </source>
</reference>
<dbReference type="InterPro" id="IPR006050">
    <property type="entry name" value="DNA_photolyase_N"/>
</dbReference>
<evidence type="ECO:0000256" key="5">
    <source>
        <dbReference type="ARBA" id="ARBA00022991"/>
    </source>
</evidence>
<reference evidence="9" key="1">
    <citation type="journal article" date="2014" name="Int. J. Syst. Evol. Microbiol.">
        <title>Complete genome sequence of Corynebacterium casei LMG S-19264T (=DSM 44701T), isolated from a smear-ripened cheese.</title>
        <authorList>
            <consortium name="US DOE Joint Genome Institute (JGI-PGF)"/>
            <person name="Walter F."/>
            <person name="Albersmeier A."/>
            <person name="Kalinowski J."/>
            <person name="Ruckert C."/>
        </authorList>
    </citation>
    <scope>NUCLEOTIDE SEQUENCE</scope>
    <source>
        <strain evidence="9">NBRC 101628</strain>
    </source>
</reference>
<dbReference type="RefSeq" id="WP_095504279.1">
    <property type="nucleotide sequence ID" value="NZ_BSNC01000005.1"/>
</dbReference>
<dbReference type="Pfam" id="PF03441">
    <property type="entry name" value="FAD_binding_7"/>
    <property type="match status" value="1"/>
</dbReference>
<feature type="binding site" evidence="6">
    <location>
        <begin position="289"/>
        <end position="297"/>
    </location>
    <ligand>
        <name>FAD</name>
        <dbReference type="ChEBI" id="CHEBI:57692"/>
    </ligand>
</feature>
<comment type="caution">
    <text evidence="9">The sequence shown here is derived from an EMBL/GenBank/DDBJ whole genome shotgun (WGS) entry which is preliminary data.</text>
</comment>
<dbReference type="Gene3D" id="1.10.579.10">
    <property type="entry name" value="DNA Cyclobutane Dipyrimidine Photolyase, subunit A, domain 3"/>
    <property type="match status" value="1"/>
</dbReference>
<feature type="domain" description="Photolyase/cryptochrome alpha/beta" evidence="8">
    <location>
        <begin position="2"/>
        <end position="138"/>
    </location>
</feature>
<dbReference type="PANTHER" id="PTHR11455:SF22">
    <property type="entry name" value="CRYPTOCHROME DASH"/>
    <property type="match status" value="1"/>
</dbReference>
<protein>
    <recommendedName>
        <fullName evidence="2 7">Cryptochrome DASH</fullName>
    </recommendedName>
</protein>
<dbReference type="Gene3D" id="3.40.50.620">
    <property type="entry name" value="HUPs"/>
    <property type="match status" value="1"/>
</dbReference>
<accession>A0AA37VYD0</accession>
<evidence type="ECO:0000313" key="9">
    <source>
        <dbReference type="EMBL" id="GLP96971.1"/>
    </source>
</evidence>
<keyword evidence="3 6" id="KW-0285">Flavoprotein</keyword>
<dbReference type="AlphaFoldDB" id="A0AA37VYD0"/>
<keyword evidence="5 7" id="KW-0157">Chromophore</keyword>
<evidence type="ECO:0000256" key="2">
    <source>
        <dbReference type="ARBA" id="ARBA00017881"/>
    </source>
</evidence>
<dbReference type="InterPro" id="IPR014729">
    <property type="entry name" value="Rossmann-like_a/b/a_fold"/>
</dbReference>
<evidence type="ECO:0000256" key="6">
    <source>
        <dbReference type="PIRSR" id="PIRSR602081-1"/>
    </source>
</evidence>
<proteinExistence type="inferred from homology"/>
<comment type="cofactor">
    <cofactor evidence="6 7">
        <name>FAD</name>
        <dbReference type="ChEBI" id="CHEBI:57692"/>
    </cofactor>
    <text evidence="6 7">Binds 1 FAD per subunit.</text>
</comment>
<dbReference type="GO" id="GO:0003913">
    <property type="term" value="F:DNA photolyase activity"/>
    <property type="evidence" value="ECO:0007669"/>
    <property type="project" value="InterPro"/>
</dbReference>
<dbReference type="NCBIfam" id="TIGR02765">
    <property type="entry name" value="crypto_DASH"/>
    <property type="match status" value="1"/>
</dbReference>
<evidence type="ECO:0000313" key="10">
    <source>
        <dbReference type="Proteomes" id="UP001161422"/>
    </source>
</evidence>
<dbReference type="PANTHER" id="PTHR11455">
    <property type="entry name" value="CRYPTOCHROME"/>
    <property type="match status" value="1"/>
</dbReference>
<feature type="binding site" evidence="6">
    <location>
        <position position="236"/>
    </location>
    <ligand>
        <name>FAD</name>
        <dbReference type="ChEBI" id="CHEBI:57692"/>
    </ligand>
</feature>
<keyword evidence="4 6" id="KW-0274">FAD</keyword>
<evidence type="ECO:0000256" key="3">
    <source>
        <dbReference type="ARBA" id="ARBA00022630"/>
    </source>
</evidence>
<dbReference type="SUPFAM" id="SSF52425">
    <property type="entry name" value="Cryptochrome/photolyase, N-terminal domain"/>
    <property type="match status" value="1"/>
</dbReference>
<dbReference type="InterPro" id="IPR002081">
    <property type="entry name" value="Cryptochrome/DNA_photolyase_1"/>
</dbReference>
<evidence type="ECO:0000256" key="7">
    <source>
        <dbReference type="RuleBase" id="RU367151"/>
    </source>
</evidence>
<evidence type="ECO:0000256" key="4">
    <source>
        <dbReference type="ARBA" id="ARBA00022827"/>
    </source>
</evidence>
<dbReference type="GO" id="GO:0071949">
    <property type="term" value="F:FAD binding"/>
    <property type="evidence" value="ECO:0007669"/>
    <property type="project" value="TreeGrafter"/>
</dbReference>
<organism evidence="9 10">
    <name type="scientific">Paraferrimonas sedimenticola</name>
    <dbReference type="NCBI Taxonomy" id="375674"/>
    <lineage>
        <taxon>Bacteria</taxon>
        <taxon>Pseudomonadati</taxon>
        <taxon>Pseudomonadota</taxon>
        <taxon>Gammaproteobacteria</taxon>
        <taxon>Alteromonadales</taxon>
        <taxon>Ferrimonadaceae</taxon>
        <taxon>Paraferrimonas</taxon>
    </lineage>
</organism>
<dbReference type="InterPro" id="IPR036134">
    <property type="entry name" value="Crypto/Photolyase_FAD-like_sf"/>
</dbReference>
<dbReference type="GO" id="GO:0000719">
    <property type="term" value="P:photoreactive repair"/>
    <property type="evidence" value="ECO:0007669"/>
    <property type="project" value="TreeGrafter"/>
</dbReference>
<dbReference type="SUPFAM" id="SSF48173">
    <property type="entry name" value="Cryptochrome/photolyase FAD-binding domain"/>
    <property type="match status" value="1"/>
</dbReference>
<dbReference type="Pfam" id="PF00875">
    <property type="entry name" value="DNA_photolyase"/>
    <property type="match status" value="1"/>
</dbReference>
<keyword evidence="10" id="KW-1185">Reference proteome</keyword>
<name>A0AA37VYD0_9GAMM</name>
<comment type="similarity">
    <text evidence="1 7">Belongs to the DNA photolyase class-1 family.</text>
</comment>
<comment type="cofactor">
    <cofactor evidence="7">
        <name>(6R)-5,10-methylene-5,6,7,8-tetrahydrofolate</name>
        <dbReference type="ChEBI" id="CHEBI:15636"/>
    </cofactor>
    <text evidence="7">Binds 1 5,10-methenyltetrahydrofolate (MTHF) per subunit.</text>
</comment>
<gene>
    <name evidence="9" type="primary">cry</name>
    <name evidence="9" type="ORF">GCM10007895_22770</name>
</gene>
<sequence>MGVSIVRFHKELRLADNPLLQDIGGERLLCWYHFDTRLLEANRYGLKAMGPVRLHFLLESLMDLDQQLAQLGQRLYISVGDIHTALERILQAFSASQLLQSRAVGWEEQQSQQRLLMGFERLEHNLHESFSLFEAADLPFELRELPDSFSKYRRLLEKHEVQPRAPLKAPSQLPPLPDNASFATVTAVGLMTLPAFISHYGDQLNAASEAVEFRGGERAGFTHLSGYFASRRACRYKTTRNAIDDASASTRFSPWMAQGCVSSRMAADALAGYQKDFGVNDDNDWIYFELLWRDYFYWYALKWQRRLFRFRGIHQKGPLTAFYPGRFQAWCQGSTPWPLVNAIMKQLNRTGFISNRARQIAASALVNELSCDWRYGAAYFQQQLIDHQVGANWGNWQYIAGVGADPRQGRHFNLEKQTAMFDPKGEYIARWQGDMGCQPLDAEDAADWPISPPVDK</sequence>
<dbReference type="PROSITE" id="PS51645">
    <property type="entry name" value="PHR_CRY_ALPHA_BETA"/>
    <property type="match status" value="1"/>
</dbReference>
<dbReference type="GO" id="GO:0003677">
    <property type="term" value="F:DNA binding"/>
    <property type="evidence" value="ECO:0007669"/>
    <property type="project" value="TreeGrafter"/>
</dbReference>
<dbReference type="Gene3D" id="1.25.40.80">
    <property type="match status" value="1"/>
</dbReference>
<dbReference type="InterPro" id="IPR036155">
    <property type="entry name" value="Crypto/Photolyase_N_sf"/>
</dbReference>
<dbReference type="PRINTS" id="PR00147">
    <property type="entry name" value="DNAPHOTLYASE"/>
</dbReference>
<feature type="binding site" evidence="6">
    <location>
        <begin position="249"/>
        <end position="253"/>
    </location>
    <ligand>
        <name>FAD</name>
        <dbReference type="ChEBI" id="CHEBI:57692"/>
    </ligand>
</feature>